<dbReference type="Gene3D" id="2.60.120.10">
    <property type="entry name" value="Jelly Rolls"/>
    <property type="match status" value="1"/>
</dbReference>
<dbReference type="SMART" id="SM00419">
    <property type="entry name" value="HTH_CRP"/>
    <property type="match status" value="1"/>
</dbReference>
<organism evidence="6 7">
    <name type="scientific">Mucilaginibacter gossypii</name>
    <dbReference type="NCBI Taxonomy" id="551996"/>
    <lineage>
        <taxon>Bacteria</taxon>
        <taxon>Pseudomonadati</taxon>
        <taxon>Bacteroidota</taxon>
        <taxon>Sphingobacteriia</taxon>
        <taxon>Sphingobacteriales</taxon>
        <taxon>Sphingobacteriaceae</taxon>
        <taxon>Mucilaginibacter</taxon>
    </lineage>
</organism>
<keyword evidence="3" id="KW-0804">Transcription</keyword>
<protein>
    <submittedName>
        <fullName evidence="6">cAMP-binding domain of CRP or a regulatory subunit of cAMP-dependent protein kinases</fullName>
    </submittedName>
</protein>
<feature type="domain" description="HTH crp-type" evidence="5">
    <location>
        <begin position="199"/>
        <end position="272"/>
    </location>
</feature>
<accession>A0A1G7TVT1</accession>
<dbReference type="InterPro" id="IPR036390">
    <property type="entry name" value="WH_DNA-bd_sf"/>
</dbReference>
<evidence type="ECO:0000313" key="6">
    <source>
        <dbReference type="EMBL" id="SDG39134.1"/>
    </source>
</evidence>
<evidence type="ECO:0000256" key="3">
    <source>
        <dbReference type="ARBA" id="ARBA00023163"/>
    </source>
</evidence>
<dbReference type="Proteomes" id="UP000199705">
    <property type="component" value="Unassembled WGS sequence"/>
</dbReference>
<dbReference type="InterPro" id="IPR036388">
    <property type="entry name" value="WH-like_DNA-bd_sf"/>
</dbReference>
<evidence type="ECO:0000256" key="1">
    <source>
        <dbReference type="ARBA" id="ARBA00023015"/>
    </source>
</evidence>
<dbReference type="InterPro" id="IPR014710">
    <property type="entry name" value="RmlC-like_jellyroll"/>
</dbReference>
<keyword evidence="6" id="KW-0808">Transferase</keyword>
<dbReference type="STRING" id="551996.SAMN05192573_103276"/>
<dbReference type="PANTHER" id="PTHR24567:SF74">
    <property type="entry name" value="HTH-TYPE TRANSCRIPTIONAL REGULATOR ARCR"/>
    <property type="match status" value="1"/>
</dbReference>
<dbReference type="GO" id="GO:0016301">
    <property type="term" value="F:kinase activity"/>
    <property type="evidence" value="ECO:0007669"/>
    <property type="project" value="UniProtKB-KW"/>
</dbReference>
<dbReference type="AlphaFoldDB" id="A0A1G7TVT1"/>
<evidence type="ECO:0000256" key="2">
    <source>
        <dbReference type="ARBA" id="ARBA00023125"/>
    </source>
</evidence>
<dbReference type="InterPro" id="IPR000595">
    <property type="entry name" value="cNMP-bd_dom"/>
</dbReference>
<dbReference type="PROSITE" id="PS51063">
    <property type="entry name" value="HTH_CRP_2"/>
    <property type="match status" value="1"/>
</dbReference>
<evidence type="ECO:0000259" key="5">
    <source>
        <dbReference type="PROSITE" id="PS51063"/>
    </source>
</evidence>
<reference evidence="7" key="1">
    <citation type="submission" date="2016-10" db="EMBL/GenBank/DDBJ databases">
        <authorList>
            <person name="Varghese N."/>
            <person name="Submissions S."/>
        </authorList>
    </citation>
    <scope>NUCLEOTIDE SEQUENCE [LARGE SCALE GENOMIC DNA]</scope>
    <source>
        <strain evidence="7">Gh-67</strain>
    </source>
</reference>
<dbReference type="GO" id="GO:0003677">
    <property type="term" value="F:DNA binding"/>
    <property type="evidence" value="ECO:0007669"/>
    <property type="project" value="UniProtKB-KW"/>
</dbReference>
<evidence type="ECO:0000259" key="4">
    <source>
        <dbReference type="PROSITE" id="PS50042"/>
    </source>
</evidence>
<name>A0A1G7TVT1_9SPHI</name>
<dbReference type="Gene3D" id="1.10.10.10">
    <property type="entry name" value="Winged helix-like DNA-binding domain superfamily/Winged helix DNA-binding domain"/>
    <property type="match status" value="1"/>
</dbReference>
<dbReference type="InterPro" id="IPR012318">
    <property type="entry name" value="HTH_CRP"/>
</dbReference>
<dbReference type="GO" id="GO:0003700">
    <property type="term" value="F:DNA-binding transcription factor activity"/>
    <property type="evidence" value="ECO:0007669"/>
    <property type="project" value="TreeGrafter"/>
</dbReference>
<dbReference type="RefSeq" id="WP_256337370.1">
    <property type="nucleotide sequence ID" value="NZ_FNCG01000003.1"/>
</dbReference>
<dbReference type="InterPro" id="IPR018490">
    <property type="entry name" value="cNMP-bd_dom_sf"/>
</dbReference>
<dbReference type="GO" id="GO:0005829">
    <property type="term" value="C:cytosol"/>
    <property type="evidence" value="ECO:0007669"/>
    <property type="project" value="TreeGrafter"/>
</dbReference>
<dbReference type="SUPFAM" id="SSF51206">
    <property type="entry name" value="cAMP-binding domain-like"/>
    <property type="match status" value="1"/>
</dbReference>
<gene>
    <name evidence="6" type="ORF">SAMN05192573_103276</name>
</gene>
<dbReference type="InterPro" id="IPR050397">
    <property type="entry name" value="Env_Response_Regulators"/>
</dbReference>
<dbReference type="Pfam" id="PF13545">
    <property type="entry name" value="HTH_Crp_2"/>
    <property type="match status" value="1"/>
</dbReference>
<dbReference type="PROSITE" id="PS50042">
    <property type="entry name" value="CNMP_BINDING_3"/>
    <property type="match status" value="1"/>
</dbReference>
<feature type="domain" description="Cyclic nucleotide-binding" evidence="4">
    <location>
        <begin position="65"/>
        <end position="185"/>
    </location>
</feature>
<evidence type="ECO:0000313" key="7">
    <source>
        <dbReference type="Proteomes" id="UP000199705"/>
    </source>
</evidence>
<dbReference type="Pfam" id="PF00027">
    <property type="entry name" value="cNMP_binding"/>
    <property type="match status" value="1"/>
</dbReference>
<dbReference type="SMART" id="SM00100">
    <property type="entry name" value="cNMP"/>
    <property type="match status" value="1"/>
</dbReference>
<dbReference type="EMBL" id="FNCG01000003">
    <property type="protein sequence ID" value="SDG39134.1"/>
    <property type="molecule type" value="Genomic_DNA"/>
</dbReference>
<dbReference type="SUPFAM" id="SSF46785">
    <property type="entry name" value="Winged helix' DNA-binding domain"/>
    <property type="match status" value="1"/>
</dbReference>
<keyword evidence="1" id="KW-0805">Transcription regulation</keyword>
<keyword evidence="6" id="KW-0418">Kinase</keyword>
<proteinExistence type="predicted"/>
<dbReference type="CDD" id="cd00038">
    <property type="entry name" value="CAP_ED"/>
    <property type="match status" value="1"/>
</dbReference>
<keyword evidence="7" id="KW-1185">Reference proteome</keyword>
<keyword evidence="2" id="KW-0238">DNA-binding</keyword>
<sequence>MTSANKLIFISFRLASTRLYMLYGLYPSYRAYQPITSAALNSYICNMSLSGIFPIDKWEFTTQSVLNTLSEEDYNFLISRQGAQKYQKGEIIFKEGIVPSGIYFIHQGKIKKYKVDRNGREQIIYVANKGELIGYHAILAEERCPDSAAALEDCLISFIPKEDFLTILDRSPLFMRRLLKSLSHEFSVLANSISVISQRTASERLAISLIILREKFKGDGSGEKDVILNISRMDLAGMAGIAQENVIRLLKEFKEEGVLETDGRKIWIKDIKRLVKKSNYGFGNP</sequence>
<dbReference type="PANTHER" id="PTHR24567">
    <property type="entry name" value="CRP FAMILY TRANSCRIPTIONAL REGULATORY PROTEIN"/>
    <property type="match status" value="1"/>
</dbReference>